<gene>
    <name evidence="15" type="primary">11434198</name>
    <name evidence="13" type="ordered locus">MTR_1g009270</name>
    <name evidence="14" type="ORF">MtrunA17_Chr1g0147701</name>
</gene>
<evidence type="ECO:0000256" key="7">
    <source>
        <dbReference type="ARBA" id="ARBA00022989"/>
    </source>
</evidence>
<evidence type="ECO:0000313" key="17">
    <source>
        <dbReference type="Proteomes" id="UP000265566"/>
    </source>
</evidence>
<organism evidence="13 16">
    <name type="scientific">Medicago truncatula</name>
    <name type="common">Barrel medic</name>
    <name type="synonym">Medicago tribuloides</name>
    <dbReference type="NCBI Taxonomy" id="3880"/>
    <lineage>
        <taxon>Eukaryota</taxon>
        <taxon>Viridiplantae</taxon>
        <taxon>Streptophyta</taxon>
        <taxon>Embryophyta</taxon>
        <taxon>Tracheophyta</taxon>
        <taxon>Spermatophyta</taxon>
        <taxon>Magnoliopsida</taxon>
        <taxon>eudicotyledons</taxon>
        <taxon>Gunneridae</taxon>
        <taxon>Pentapetalae</taxon>
        <taxon>rosids</taxon>
        <taxon>fabids</taxon>
        <taxon>Fabales</taxon>
        <taxon>Fabaceae</taxon>
        <taxon>Papilionoideae</taxon>
        <taxon>50 kb inversion clade</taxon>
        <taxon>NPAAA clade</taxon>
        <taxon>Hologalegina</taxon>
        <taxon>IRL clade</taxon>
        <taxon>Trifolieae</taxon>
        <taxon>Medicago</taxon>
    </lineage>
</organism>
<evidence type="ECO:0000256" key="6">
    <source>
        <dbReference type="ARBA" id="ARBA00022840"/>
    </source>
</evidence>
<feature type="binding site" evidence="9">
    <location>
        <position position="371"/>
    </location>
    <ligand>
        <name>ATP</name>
        <dbReference type="ChEBI" id="CHEBI:30616"/>
    </ligand>
</feature>
<evidence type="ECO:0000313" key="15">
    <source>
        <dbReference type="EnsemblPlants" id="AES58874"/>
    </source>
</evidence>
<dbReference type="HOGENOM" id="CLU_000288_92_6_1"/>
<dbReference type="Proteomes" id="UP000002051">
    <property type="component" value="Unassembled WGS sequence"/>
</dbReference>
<keyword evidence="14" id="KW-0808">Transferase</keyword>
<feature type="transmembrane region" description="Helical" evidence="10">
    <location>
        <begin position="255"/>
        <end position="277"/>
    </location>
</feature>
<evidence type="ECO:0000259" key="12">
    <source>
        <dbReference type="PROSITE" id="PS50011"/>
    </source>
</evidence>
<evidence type="ECO:0000256" key="3">
    <source>
        <dbReference type="ARBA" id="ARBA00022692"/>
    </source>
</evidence>
<keyword evidence="3 10" id="KW-0812">Transmembrane</keyword>
<reference evidence="15" key="3">
    <citation type="submission" date="2015-04" db="UniProtKB">
        <authorList>
            <consortium name="EnsemblPlants"/>
        </authorList>
    </citation>
    <scope>IDENTIFICATION</scope>
    <source>
        <strain evidence="15">cv. Jemalong A17</strain>
    </source>
</reference>
<evidence type="ECO:0000313" key="14">
    <source>
        <dbReference type="EMBL" id="RHN76787.1"/>
    </source>
</evidence>
<keyword evidence="8 10" id="KW-0472">Membrane</keyword>
<dbReference type="EnsemblPlants" id="AES58874">
    <property type="protein sequence ID" value="AES58874"/>
    <property type="gene ID" value="MTR_1g009270"/>
</dbReference>
<dbReference type="PROSITE" id="PS00107">
    <property type="entry name" value="PROTEIN_KINASE_ATP"/>
    <property type="match status" value="1"/>
</dbReference>
<reference evidence="17" key="4">
    <citation type="journal article" date="2018" name="Nat. Plants">
        <title>Whole-genome landscape of Medicago truncatula symbiotic genes.</title>
        <authorList>
            <person name="Pecrix Y."/>
            <person name="Staton S.E."/>
            <person name="Sallet E."/>
            <person name="Lelandais-Briere C."/>
            <person name="Moreau S."/>
            <person name="Carrere S."/>
            <person name="Blein T."/>
            <person name="Jardinaud M.F."/>
            <person name="Latrasse D."/>
            <person name="Zouine M."/>
            <person name="Zahm M."/>
            <person name="Kreplak J."/>
            <person name="Mayjonade B."/>
            <person name="Satge C."/>
            <person name="Perez M."/>
            <person name="Cauet S."/>
            <person name="Marande W."/>
            <person name="Chantry-Darmon C."/>
            <person name="Lopez-Roques C."/>
            <person name="Bouchez O."/>
            <person name="Berard A."/>
            <person name="Debelle F."/>
            <person name="Munos S."/>
            <person name="Bendahmane A."/>
            <person name="Berges H."/>
            <person name="Niebel A."/>
            <person name="Buitink J."/>
            <person name="Frugier F."/>
            <person name="Benhamed M."/>
            <person name="Crespi M."/>
            <person name="Gouzy J."/>
            <person name="Gamas P."/>
        </authorList>
    </citation>
    <scope>NUCLEOTIDE SEQUENCE [LARGE SCALE GENOMIC DNA]</scope>
    <source>
        <strain evidence="17">cv. Jemalong A17</strain>
    </source>
</reference>
<evidence type="ECO:0000256" key="10">
    <source>
        <dbReference type="SAM" id="Phobius"/>
    </source>
</evidence>
<dbReference type="AlphaFoldDB" id="G7I573"/>
<protein>
    <submittedName>
        <fullName evidence="13">LRR receptor-like kinase</fullName>
    </submittedName>
</protein>
<evidence type="ECO:0000256" key="4">
    <source>
        <dbReference type="ARBA" id="ARBA00022737"/>
    </source>
</evidence>
<dbReference type="InterPro" id="IPR000719">
    <property type="entry name" value="Prot_kinase_dom"/>
</dbReference>
<evidence type="ECO:0000313" key="16">
    <source>
        <dbReference type="Proteomes" id="UP000002051"/>
    </source>
</evidence>
<feature type="domain" description="Protein kinase" evidence="12">
    <location>
        <begin position="343"/>
        <end position="614"/>
    </location>
</feature>
<dbReference type="Gene3D" id="1.10.510.10">
    <property type="entry name" value="Transferase(Phosphotransferase) domain 1"/>
    <property type="match status" value="1"/>
</dbReference>
<name>G7I573_MEDTR</name>
<dbReference type="PANTHER" id="PTHR48007:SF67">
    <property type="entry name" value="POLLEN RECEPTOR-LIKE KINASE 1"/>
    <property type="match status" value="1"/>
</dbReference>
<evidence type="ECO:0000256" key="11">
    <source>
        <dbReference type="SAM" id="SignalP"/>
    </source>
</evidence>
<dbReference type="Gene3D" id="3.30.200.20">
    <property type="entry name" value="Phosphorylase Kinase, domain 1"/>
    <property type="match status" value="1"/>
</dbReference>
<accession>A0A0C3UID8</accession>
<dbReference type="PaxDb" id="3880-AES58874"/>
<accession>G7I573</accession>
<dbReference type="FunFam" id="3.30.200.20:FF:000307">
    <property type="entry name" value="pollen receptor-like kinase 1"/>
    <property type="match status" value="1"/>
</dbReference>
<evidence type="ECO:0000256" key="5">
    <source>
        <dbReference type="ARBA" id="ARBA00022741"/>
    </source>
</evidence>
<dbReference type="InterPro" id="IPR001611">
    <property type="entry name" value="Leu-rich_rpt"/>
</dbReference>
<dbReference type="InterPro" id="IPR013210">
    <property type="entry name" value="LRR_N_plant-typ"/>
</dbReference>
<keyword evidence="11" id="KW-0732">Signal</keyword>
<dbReference type="PROSITE" id="PS50011">
    <property type="entry name" value="PROTEIN_KINASE_DOM"/>
    <property type="match status" value="1"/>
</dbReference>
<keyword evidence="6 9" id="KW-0067">ATP-binding</keyword>
<dbReference type="Gene3D" id="3.80.10.10">
    <property type="entry name" value="Ribonuclease Inhibitor"/>
    <property type="match status" value="2"/>
</dbReference>
<dbReference type="SUPFAM" id="SSF56112">
    <property type="entry name" value="Protein kinase-like (PK-like)"/>
    <property type="match status" value="1"/>
</dbReference>
<dbReference type="InterPro" id="IPR017441">
    <property type="entry name" value="Protein_kinase_ATP_BS"/>
</dbReference>
<evidence type="ECO:0000256" key="2">
    <source>
        <dbReference type="ARBA" id="ARBA00022614"/>
    </source>
</evidence>
<keyword evidence="7 10" id="KW-1133">Transmembrane helix</keyword>
<dbReference type="EMBL" id="PSQE01000001">
    <property type="protein sequence ID" value="RHN76787.1"/>
    <property type="molecule type" value="Genomic_DNA"/>
</dbReference>
<dbReference type="InterPro" id="IPR011009">
    <property type="entry name" value="Kinase-like_dom_sf"/>
</dbReference>
<dbReference type="EMBL" id="CM001217">
    <property type="protein sequence ID" value="AES58874.2"/>
    <property type="molecule type" value="Genomic_DNA"/>
</dbReference>
<reference evidence="13 16" key="2">
    <citation type="journal article" date="2014" name="BMC Genomics">
        <title>An improved genome release (version Mt4.0) for the model legume Medicago truncatula.</title>
        <authorList>
            <person name="Tang H."/>
            <person name="Krishnakumar V."/>
            <person name="Bidwell S."/>
            <person name="Rosen B."/>
            <person name="Chan A."/>
            <person name="Zhou S."/>
            <person name="Gentzbittel L."/>
            <person name="Childs K.L."/>
            <person name="Yandell M."/>
            <person name="Gundlach H."/>
            <person name="Mayer K.F."/>
            <person name="Schwartz D.C."/>
            <person name="Town C.D."/>
        </authorList>
    </citation>
    <scope>GENOME REANNOTATION</scope>
    <source>
        <strain evidence="15 16">cv. Jemalong A17</strain>
    </source>
</reference>
<dbReference type="InterPro" id="IPR046959">
    <property type="entry name" value="PRK1-6/SRF4-like"/>
</dbReference>
<evidence type="ECO:0000256" key="8">
    <source>
        <dbReference type="ARBA" id="ARBA00023136"/>
    </source>
</evidence>
<reference evidence="14" key="5">
    <citation type="journal article" date="2018" name="Nat. Plants">
        <title>Whole-genome landscape of Medicago truncatula symbiotic genes.</title>
        <authorList>
            <person name="Pecrix Y."/>
            <person name="Gamas P."/>
            <person name="Carrere S."/>
        </authorList>
    </citation>
    <scope>NUCLEOTIDE SEQUENCE</scope>
    <source>
        <tissue evidence="14">Leaves</tissue>
    </source>
</reference>
<keyword evidence="5 9" id="KW-0547">Nucleotide-binding</keyword>
<keyword evidence="13" id="KW-0418">Kinase</keyword>
<sequence length="659" mass="73800">MMTHKRAYYCIFILFMLFINLEPTFGDTNGQILIRFKSFLSNANALNNWVDEANLCNWAGLLCTNNKFHGLRLENMGLGGKIDVDTLVELTDLVSFSVNNNTFEGPMPEFKKLVKLRGLFLSNNKFSGEISDDSFEGMGNLKRVFLAGNGFNGHIPLSLAKLPRLLDLDLHGNSFGGNIPEFQQNGFRVFDLSNNQLEGPIPNSLSNEPSTSFSANKGLCGKPLNNPCNIPPTKSIVQTNSVFSTQGNGKKNKKILIVVIVVVSMVVLASILALLFIQSRQRRRSEQDQPIIGLQLNSESNPSPSVKVTKSIDLAGDFSKGENGELNFVREDKGGFELQDLLRASAEVLGSGSFGSTYKAIVLNGPTVVVKRFRHMNNVGKQEFFEHMKKLGSLTHPNLLPLIAFYYKKEEKFLVYDFGENGSLASHLHGRNSIVLTWSTRLKIIKGVARGLAHLYKEFPKQNLPHGHLKSSNVMLNISFEPLLTEYGLVPITNKNHAQQFMASYKSPEVTHFDRPNEKTDIWCLGILILELLTGKFPANYLRHGKGENSDLATWVNSVVREEWTGEVFDKNIMGTRNGEGEMLKLLRIGMYCCEWSVERRWDWKEALDKIEELKENDGEDESFSYVSEGDLYSRGATEDEFSFSVTDSQADKFGNVTG</sequence>
<dbReference type="GO" id="GO:0005524">
    <property type="term" value="F:ATP binding"/>
    <property type="evidence" value="ECO:0007669"/>
    <property type="project" value="UniProtKB-UniRule"/>
</dbReference>
<evidence type="ECO:0000313" key="13">
    <source>
        <dbReference type="EMBL" id="AES58874.2"/>
    </source>
</evidence>
<dbReference type="OrthoDB" id="418615at2759"/>
<feature type="signal peptide" evidence="11">
    <location>
        <begin position="1"/>
        <end position="26"/>
    </location>
</feature>
<dbReference type="Gramene" id="rna164">
    <property type="protein sequence ID" value="RHN76787.1"/>
    <property type="gene ID" value="gene164"/>
</dbReference>
<keyword evidence="16" id="KW-1185">Reference proteome</keyword>
<dbReference type="Proteomes" id="UP000265566">
    <property type="component" value="Chromosome 1"/>
</dbReference>
<dbReference type="PANTHER" id="PTHR48007">
    <property type="entry name" value="LEUCINE-RICH REPEAT RECEPTOR-LIKE PROTEIN KINASE PXC1"/>
    <property type="match status" value="1"/>
</dbReference>
<keyword evidence="4" id="KW-0677">Repeat</keyword>
<dbReference type="Pfam" id="PF00069">
    <property type="entry name" value="Pkinase"/>
    <property type="match status" value="1"/>
</dbReference>
<comment type="subcellular location">
    <subcellularLocation>
        <location evidence="1">Membrane</location>
    </subcellularLocation>
</comment>
<proteinExistence type="predicted"/>
<dbReference type="InterPro" id="IPR032675">
    <property type="entry name" value="LRR_dom_sf"/>
</dbReference>
<dbReference type="Pfam" id="PF00560">
    <property type="entry name" value="LRR_1"/>
    <property type="match status" value="1"/>
</dbReference>
<dbReference type="SUPFAM" id="SSF52058">
    <property type="entry name" value="L domain-like"/>
    <property type="match status" value="1"/>
</dbReference>
<evidence type="ECO:0000256" key="1">
    <source>
        <dbReference type="ARBA" id="ARBA00004370"/>
    </source>
</evidence>
<reference evidence="13 16" key="1">
    <citation type="journal article" date="2011" name="Nature">
        <title>The Medicago genome provides insight into the evolution of rhizobial symbioses.</title>
        <authorList>
            <person name="Young N.D."/>
            <person name="Debelle F."/>
            <person name="Oldroyd G.E."/>
            <person name="Geurts R."/>
            <person name="Cannon S.B."/>
            <person name="Udvardi M.K."/>
            <person name="Benedito V.A."/>
            <person name="Mayer K.F."/>
            <person name="Gouzy J."/>
            <person name="Schoof H."/>
            <person name="Van de Peer Y."/>
            <person name="Proost S."/>
            <person name="Cook D.R."/>
            <person name="Meyers B.C."/>
            <person name="Spannagl M."/>
            <person name="Cheung F."/>
            <person name="De Mita S."/>
            <person name="Krishnakumar V."/>
            <person name="Gundlach H."/>
            <person name="Zhou S."/>
            <person name="Mudge J."/>
            <person name="Bharti A.K."/>
            <person name="Murray J.D."/>
            <person name="Naoumkina M.A."/>
            <person name="Rosen B."/>
            <person name="Silverstein K.A."/>
            <person name="Tang H."/>
            <person name="Rombauts S."/>
            <person name="Zhao P.X."/>
            <person name="Zhou P."/>
            <person name="Barbe V."/>
            <person name="Bardou P."/>
            <person name="Bechner M."/>
            <person name="Bellec A."/>
            <person name="Berger A."/>
            <person name="Berges H."/>
            <person name="Bidwell S."/>
            <person name="Bisseling T."/>
            <person name="Choisne N."/>
            <person name="Couloux A."/>
            <person name="Denny R."/>
            <person name="Deshpande S."/>
            <person name="Dai X."/>
            <person name="Doyle J.J."/>
            <person name="Dudez A.M."/>
            <person name="Farmer A.D."/>
            <person name="Fouteau S."/>
            <person name="Franken C."/>
            <person name="Gibelin C."/>
            <person name="Gish J."/>
            <person name="Goldstein S."/>
            <person name="Gonzalez A.J."/>
            <person name="Green P.J."/>
            <person name="Hallab A."/>
            <person name="Hartog M."/>
            <person name="Hua A."/>
            <person name="Humphray S.J."/>
            <person name="Jeong D.H."/>
            <person name="Jing Y."/>
            <person name="Jocker A."/>
            <person name="Kenton S.M."/>
            <person name="Kim D.J."/>
            <person name="Klee K."/>
            <person name="Lai H."/>
            <person name="Lang C."/>
            <person name="Lin S."/>
            <person name="Macmil S.L."/>
            <person name="Magdelenat G."/>
            <person name="Matthews L."/>
            <person name="McCorrison J."/>
            <person name="Monaghan E.L."/>
            <person name="Mun J.H."/>
            <person name="Najar F.Z."/>
            <person name="Nicholson C."/>
            <person name="Noirot C."/>
            <person name="O'Bleness M."/>
            <person name="Paule C.R."/>
            <person name="Poulain J."/>
            <person name="Prion F."/>
            <person name="Qin B."/>
            <person name="Qu C."/>
            <person name="Retzel E.F."/>
            <person name="Riddle C."/>
            <person name="Sallet E."/>
            <person name="Samain S."/>
            <person name="Samson N."/>
            <person name="Sanders I."/>
            <person name="Saurat O."/>
            <person name="Scarpelli C."/>
            <person name="Schiex T."/>
            <person name="Segurens B."/>
            <person name="Severin A.J."/>
            <person name="Sherrier D.J."/>
            <person name="Shi R."/>
            <person name="Sims S."/>
            <person name="Singer S.R."/>
            <person name="Sinharoy S."/>
            <person name="Sterck L."/>
            <person name="Viollet A."/>
            <person name="Wang B.B."/>
            <person name="Wang K."/>
            <person name="Wang M."/>
            <person name="Wang X."/>
            <person name="Warfsmann J."/>
            <person name="Weissenbach J."/>
            <person name="White D.D."/>
            <person name="White J.D."/>
            <person name="Wiley G.B."/>
            <person name="Wincker P."/>
            <person name="Xing Y."/>
            <person name="Yang L."/>
            <person name="Yao Z."/>
            <person name="Ying F."/>
            <person name="Zhai J."/>
            <person name="Zhou L."/>
            <person name="Zuber A."/>
            <person name="Denarie J."/>
            <person name="Dixon R.A."/>
            <person name="May G.D."/>
            <person name="Schwartz D.C."/>
            <person name="Rogers J."/>
            <person name="Quetier F."/>
            <person name="Town C.D."/>
            <person name="Roe B.A."/>
        </authorList>
    </citation>
    <scope>NUCLEOTIDE SEQUENCE [LARGE SCALE GENOMIC DNA]</scope>
    <source>
        <strain evidence="13">A17</strain>
        <strain evidence="15 16">cv. Jemalong A17</strain>
    </source>
</reference>
<feature type="chain" id="PRO_5014571949" evidence="11">
    <location>
        <begin position="27"/>
        <end position="659"/>
    </location>
</feature>
<dbReference type="eggNOG" id="ENOG502QUJJ">
    <property type="taxonomic scope" value="Eukaryota"/>
</dbReference>
<dbReference type="Pfam" id="PF08263">
    <property type="entry name" value="LRRNT_2"/>
    <property type="match status" value="1"/>
</dbReference>
<keyword evidence="13" id="KW-0675">Receptor</keyword>
<dbReference type="GO" id="GO:0005886">
    <property type="term" value="C:plasma membrane"/>
    <property type="evidence" value="ECO:0000318"/>
    <property type="project" value="GO_Central"/>
</dbReference>
<evidence type="ECO:0000256" key="9">
    <source>
        <dbReference type="PROSITE-ProRule" id="PRU10141"/>
    </source>
</evidence>
<dbReference type="GO" id="GO:0004674">
    <property type="term" value="F:protein serine/threonine kinase activity"/>
    <property type="evidence" value="ECO:0000318"/>
    <property type="project" value="GO_Central"/>
</dbReference>
<keyword evidence="2" id="KW-0433">Leucine-rich repeat</keyword>